<accession>A0A543FII4</accession>
<dbReference type="OrthoDB" id="9787292at2"/>
<evidence type="ECO:0000259" key="1">
    <source>
        <dbReference type="Pfam" id="PF01370"/>
    </source>
</evidence>
<dbReference type="GO" id="GO:0004029">
    <property type="term" value="F:aldehyde dehydrogenase (NAD+) activity"/>
    <property type="evidence" value="ECO:0007669"/>
    <property type="project" value="TreeGrafter"/>
</dbReference>
<dbReference type="Proteomes" id="UP000316331">
    <property type="component" value="Unassembled WGS sequence"/>
</dbReference>
<proteinExistence type="predicted"/>
<name>A0A543FII4_9NOCA</name>
<dbReference type="EMBL" id="VFPG01000001">
    <property type="protein sequence ID" value="TQM33669.1"/>
    <property type="molecule type" value="Genomic_DNA"/>
</dbReference>
<reference evidence="2 3" key="1">
    <citation type="submission" date="2019-06" db="EMBL/GenBank/DDBJ databases">
        <title>Sequencing the genomes of 1000 actinobacteria strains.</title>
        <authorList>
            <person name="Klenk H.-P."/>
        </authorList>
    </citation>
    <scope>NUCLEOTIDE SEQUENCE [LARGE SCALE GENOMIC DNA]</scope>
    <source>
        <strain evidence="2 3">DSM 103495</strain>
    </source>
</reference>
<dbReference type="PANTHER" id="PTHR48079:SF6">
    <property type="entry name" value="NAD(P)-BINDING DOMAIN-CONTAINING PROTEIN-RELATED"/>
    <property type="match status" value="1"/>
</dbReference>
<dbReference type="InterPro" id="IPR001509">
    <property type="entry name" value="Epimerase_deHydtase"/>
</dbReference>
<keyword evidence="3" id="KW-1185">Reference proteome</keyword>
<organism evidence="2 3">
    <name type="scientific">Nocardia bhagyanarayanae</name>
    <dbReference type="NCBI Taxonomy" id="1215925"/>
    <lineage>
        <taxon>Bacteria</taxon>
        <taxon>Bacillati</taxon>
        <taxon>Actinomycetota</taxon>
        <taxon>Actinomycetes</taxon>
        <taxon>Mycobacteriales</taxon>
        <taxon>Nocardiaceae</taxon>
        <taxon>Nocardia</taxon>
    </lineage>
</organism>
<dbReference type="InterPro" id="IPR036291">
    <property type="entry name" value="NAD(P)-bd_dom_sf"/>
</dbReference>
<protein>
    <submittedName>
        <fullName evidence="2">Nucleoside-diphosphate-sugar epimerase</fullName>
    </submittedName>
</protein>
<dbReference type="PANTHER" id="PTHR48079">
    <property type="entry name" value="PROTEIN YEEZ"/>
    <property type="match status" value="1"/>
</dbReference>
<dbReference type="GO" id="GO:0005737">
    <property type="term" value="C:cytoplasm"/>
    <property type="evidence" value="ECO:0007669"/>
    <property type="project" value="TreeGrafter"/>
</dbReference>
<sequence length="306" mass="32275">MRVLLAGATGAIGRPLIRALVDGGHEVLAVARNPKSDGTIRELGAEPIIADVMDRAGLLRALRGRSADAVLHEATALKSAGRNLTDDDPTNALRRTGTANLLAAAEQLGAGRFLTQSLITGYGYVDHGARRVTEDDPFGIEDGGYADPVIAGCRATEEQVFAADLDGISLRYGLFYGPAAFSDLFAGLLRKRVPLVPLGGGGVISWIHVADAAAATVAALERGKAGNAYNIVDDEPITWRQFLDTVAAAHGTPRALAVPTWLLRLAVPYLGCLMSDTTLRVDNTKAKRELGWAPVYRSVAEGLGRA</sequence>
<evidence type="ECO:0000313" key="2">
    <source>
        <dbReference type="EMBL" id="TQM33669.1"/>
    </source>
</evidence>
<dbReference type="Pfam" id="PF01370">
    <property type="entry name" value="Epimerase"/>
    <property type="match status" value="1"/>
</dbReference>
<dbReference type="AlphaFoldDB" id="A0A543FII4"/>
<dbReference type="InterPro" id="IPR051783">
    <property type="entry name" value="NAD(P)-dependent_oxidoreduct"/>
</dbReference>
<comment type="caution">
    <text evidence="2">The sequence shown here is derived from an EMBL/GenBank/DDBJ whole genome shotgun (WGS) entry which is preliminary data.</text>
</comment>
<dbReference type="SUPFAM" id="SSF51735">
    <property type="entry name" value="NAD(P)-binding Rossmann-fold domains"/>
    <property type="match status" value="1"/>
</dbReference>
<feature type="domain" description="NAD-dependent epimerase/dehydratase" evidence="1">
    <location>
        <begin position="3"/>
        <end position="231"/>
    </location>
</feature>
<evidence type="ECO:0000313" key="3">
    <source>
        <dbReference type="Proteomes" id="UP000316331"/>
    </source>
</evidence>
<dbReference type="Gene3D" id="3.40.50.720">
    <property type="entry name" value="NAD(P)-binding Rossmann-like Domain"/>
    <property type="match status" value="1"/>
</dbReference>
<dbReference type="RefSeq" id="WP_141811410.1">
    <property type="nucleotide sequence ID" value="NZ_VFPG01000001.1"/>
</dbReference>
<gene>
    <name evidence="2" type="ORF">FB390_5406</name>
</gene>